<dbReference type="AlphaFoldDB" id="A0A4C1ZSJ3"/>
<evidence type="ECO:0000313" key="1">
    <source>
        <dbReference type="EMBL" id="GBP91446.1"/>
    </source>
</evidence>
<protein>
    <submittedName>
        <fullName evidence="1">Uncharacterized protein</fullName>
    </submittedName>
</protein>
<gene>
    <name evidence="1" type="ORF">EVAR_68537_1</name>
</gene>
<dbReference type="EMBL" id="BGZK01002171">
    <property type="protein sequence ID" value="GBP91446.1"/>
    <property type="molecule type" value="Genomic_DNA"/>
</dbReference>
<name>A0A4C1ZSJ3_EUMVA</name>
<proteinExistence type="predicted"/>
<sequence>MSVARRGRTRTVDSPLIPTHRVPKLVSQYIIVAPVTRLPEKRSSSGSMMVRYRGLASRLRQPRHRICTAETTWLVFEPLLNGPSRHRGGGIVYSQPRYSLWLDDFTSKQESIHAVQLSGENSQQQEPLNISIAGNKSFGKQN</sequence>
<comment type="caution">
    <text evidence="1">The sequence shown here is derived from an EMBL/GenBank/DDBJ whole genome shotgun (WGS) entry which is preliminary data.</text>
</comment>
<reference evidence="1 2" key="1">
    <citation type="journal article" date="2019" name="Commun. Biol.">
        <title>The bagworm genome reveals a unique fibroin gene that provides high tensile strength.</title>
        <authorList>
            <person name="Kono N."/>
            <person name="Nakamura H."/>
            <person name="Ohtoshi R."/>
            <person name="Tomita M."/>
            <person name="Numata K."/>
            <person name="Arakawa K."/>
        </authorList>
    </citation>
    <scope>NUCLEOTIDE SEQUENCE [LARGE SCALE GENOMIC DNA]</scope>
</reference>
<dbReference type="Proteomes" id="UP000299102">
    <property type="component" value="Unassembled WGS sequence"/>
</dbReference>
<organism evidence="1 2">
    <name type="scientific">Eumeta variegata</name>
    <name type="common">Bagworm moth</name>
    <name type="synonym">Eumeta japonica</name>
    <dbReference type="NCBI Taxonomy" id="151549"/>
    <lineage>
        <taxon>Eukaryota</taxon>
        <taxon>Metazoa</taxon>
        <taxon>Ecdysozoa</taxon>
        <taxon>Arthropoda</taxon>
        <taxon>Hexapoda</taxon>
        <taxon>Insecta</taxon>
        <taxon>Pterygota</taxon>
        <taxon>Neoptera</taxon>
        <taxon>Endopterygota</taxon>
        <taxon>Lepidoptera</taxon>
        <taxon>Glossata</taxon>
        <taxon>Ditrysia</taxon>
        <taxon>Tineoidea</taxon>
        <taxon>Psychidae</taxon>
        <taxon>Oiketicinae</taxon>
        <taxon>Eumeta</taxon>
    </lineage>
</organism>
<keyword evidence="2" id="KW-1185">Reference proteome</keyword>
<accession>A0A4C1ZSJ3</accession>
<evidence type="ECO:0000313" key="2">
    <source>
        <dbReference type="Proteomes" id="UP000299102"/>
    </source>
</evidence>